<dbReference type="PANTHER" id="PTHR23355">
    <property type="entry name" value="RIBONUCLEASE"/>
    <property type="match status" value="1"/>
</dbReference>
<dbReference type="SMART" id="SM00955">
    <property type="entry name" value="RNB"/>
    <property type="match status" value="1"/>
</dbReference>
<dbReference type="KEGG" id="pmh:P9215_10251"/>
<dbReference type="Proteomes" id="UP000002014">
    <property type="component" value="Chromosome"/>
</dbReference>
<evidence type="ECO:0000259" key="1">
    <source>
        <dbReference type="SMART" id="SM00955"/>
    </source>
</evidence>
<dbReference type="InterPro" id="IPR022966">
    <property type="entry name" value="RNase_II/R_CS"/>
</dbReference>
<dbReference type="AlphaFoldDB" id="A8G4V9"/>
<reference evidence="2 3" key="1">
    <citation type="journal article" date="2007" name="PLoS Genet.">
        <title>Patterns and implications of gene gain and loss in the evolution of Prochlorococcus.</title>
        <authorList>
            <person name="Kettler G.C."/>
            <person name="Martiny A.C."/>
            <person name="Huang K."/>
            <person name="Zucker J."/>
            <person name="Coleman M.L."/>
            <person name="Rodrigue S."/>
            <person name="Chen F."/>
            <person name="Lapidus A."/>
            <person name="Ferriera S."/>
            <person name="Johnson J."/>
            <person name="Steglich C."/>
            <person name="Church G.M."/>
            <person name="Richardson P."/>
            <person name="Chisholm S.W."/>
        </authorList>
    </citation>
    <scope>NUCLEOTIDE SEQUENCE [LARGE SCALE GENOMIC DNA]</scope>
    <source>
        <strain evidence="2 3">MIT 9215</strain>
    </source>
</reference>
<dbReference type="PANTHER" id="PTHR23355:SF42">
    <property type="entry name" value="RIBONUCLEASE II, CHLOROPLASTIC_MITOCHONDRIAL"/>
    <property type="match status" value="1"/>
</dbReference>
<gene>
    <name evidence="2" type="ordered locus">P9215_10251</name>
</gene>
<proteinExistence type="predicted"/>
<dbReference type="HOGENOM" id="CLU_642295_0_0_3"/>
<feature type="domain" description="RNB" evidence="1">
    <location>
        <begin position="4"/>
        <end position="292"/>
    </location>
</feature>
<evidence type="ECO:0000313" key="2">
    <source>
        <dbReference type="EMBL" id="ABV50640.1"/>
    </source>
</evidence>
<protein>
    <submittedName>
        <fullName evidence="2">Probable ribonuclease II</fullName>
    </submittedName>
</protein>
<dbReference type="Pfam" id="PF00773">
    <property type="entry name" value="RNB"/>
    <property type="match status" value="1"/>
</dbReference>
<accession>A8G4V9</accession>
<dbReference type="PROSITE" id="PS01175">
    <property type="entry name" value="RIBONUCLEASE_II"/>
    <property type="match status" value="1"/>
</dbReference>
<name>A8G4V9_PROM2</name>
<dbReference type="InterPro" id="IPR012340">
    <property type="entry name" value="NA-bd_OB-fold"/>
</dbReference>
<dbReference type="GO" id="GO:0000932">
    <property type="term" value="C:P-body"/>
    <property type="evidence" value="ECO:0007669"/>
    <property type="project" value="TreeGrafter"/>
</dbReference>
<organism evidence="2 3">
    <name type="scientific">Prochlorococcus marinus (strain MIT 9215)</name>
    <dbReference type="NCBI Taxonomy" id="93060"/>
    <lineage>
        <taxon>Bacteria</taxon>
        <taxon>Bacillati</taxon>
        <taxon>Cyanobacteriota</taxon>
        <taxon>Cyanophyceae</taxon>
        <taxon>Synechococcales</taxon>
        <taxon>Prochlorococcaceae</taxon>
        <taxon>Prochlorococcus</taxon>
    </lineage>
</organism>
<dbReference type="GO" id="GO:0003723">
    <property type="term" value="F:RNA binding"/>
    <property type="evidence" value="ECO:0007669"/>
    <property type="project" value="InterPro"/>
</dbReference>
<dbReference type="GO" id="GO:0000175">
    <property type="term" value="F:3'-5'-RNA exonuclease activity"/>
    <property type="evidence" value="ECO:0007669"/>
    <property type="project" value="TreeGrafter"/>
</dbReference>
<dbReference type="GO" id="GO:0006402">
    <property type="term" value="P:mRNA catabolic process"/>
    <property type="evidence" value="ECO:0007669"/>
    <property type="project" value="TreeGrafter"/>
</dbReference>
<dbReference type="InterPro" id="IPR050180">
    <property type="entry name" value="RNR_Ribonuclease"/>
</dbReference>
<dbReference type="STRING" id="93060.P9215_10251"/>
<dbReference type="SUPFAM" id="SSF50249">
    <property type="entry name" value="Nucleic acid-binding proteins"/>
    <property type="match status" value="1"/>
</dbReference>
<dbReference type="EMBL" id="CP000825">
    <property type="protein sequence ID" value="ABV50640.1"/>
    <property type="molecule type" value="Genomic_DNA"/>
</dbReference>
<sequence>MIYLKDLTDLKTYIIDSDDPHEVDDAISLEIKEGNKKYLWIHISNPCKLFLHDSNVDINARKRNSSLYLIDQYVPMLPKDILEKANLAQNKVSETISAAIEFNDDGSINKYEITEAIIKPKYQLTYDDANEILEIEPKEEIELIEIKKLLEKSITYRKKQGAIIFESPNNKIKLYEDKIILTKLEKTISQIIVAESMILMGYVTSLFIDKYDLAAAFRIQKINCNPSEILNRYNDSDIKYIILKQYMGKSYITTKPGNHESLGLKMYVQCTSPLRRYLDLIIQRQVYNKINNYKVLNKDSISKIIDYSKYRQSENNNILKNDKFKYLKLFFKNEKKTYYKIIFVKWINHKKNIALVYFPDYSLEILITLFVSIEIYSNKIYKVKYIINDSNLLEFIY</sequence>
<evidence type="ECO:0000313" key="3">
    <source>
        <dbReference type="Proteomes" id="UP000002014"/>
    </source>
</evidence>
<dbReference type="InterPro" id="IPR001900">
    <property type="entry name" value="RNase_II/R"/>
</dbReference>
<dbReference type="eggNOG" id="COG0557">
    <property type="taxonomic scope" value="Bacteria"/>
</dbReference>